<dbReference type="InterPro" id="IPR013974">
    <property type="entry name" value="SAF"/>
</dbReference>
<protein>
    <submittedName>
        <fullName evidence="3">Flp pilus assembly protein CpaB</fullName>
    </submittedName>
</protein>
<dbReference type="Proteomes" id="UP000276254">
    <property type="component" value="Chromosome"/>
</dbReference>
<feature type="domain" description="SAF" evidence="2">
    <location>
        <begin position="51"/>
        <end position="112"/>
    </location>
</feature>
<proteinExistence type="predicted"/>
<dbReference type="AlphaFoldDB" id="A0A494TBE8"/>
<sequence length="298" mass="31232">MISRWKTLSAGRVLVGLGGAIGFLLILYGVWRFAASERPVVGVPLPATKVTQVMTAAKTLVRGQLIQSGDLTSTAISGIVPVGALTSPTQADGKIAIVDIQPHQLILDTLISNDASAAGLAMLVPIGQRVISTDVTDDIAVGGFIRPGDVVDIEIVLPQDVIAGQATGGDRSEARTLLQNIRVLTVGPTFGQPGGKTEDGKDRPTAKALTLAMNPDQIAAFVLARKLGHFYLLLRNPEDRDAVPDGRAVLANLRGNAGAVRGASAAPRQPRRAASPRAIELVVGGQRQILYPQASTRR</sequence>
<feature type="transmembrane region" description="Helical" evidence="1">
    <location>
        <begin position="12"/>
        <end position="31"/>
    </location>
</feature>
<reference evidence="3 4" key="1">
    <citation type="submission" date="2018-09" db="EMBL/GenBank/DDBJ databases">
        <title>Sphingomonas peninsula sp. nov., isolated from fildes peninsula, Antarctic soil.</title>
        <authorList>
            <person name="Yingchao G."/>
        </authorList>
    </citation>
    <scope>NUCLEOTIDE SEQUENCE [LARGE SCALE GENOMIC DNA]</scope>
    <source>
        <strain evidence="3 4">YZ-8</strain>
    </source>
</reference>
<dbReference type="Pfam" id="PF08666">
    <property type="entry name" value="SAF"/>
    <property type="match status" value="1"/>
</dbReference>
<evidence type="ECO:0000259" key="2">
    <source>
        <dbReference type="SMART" id="SM00858"/>
    </source>
</evidence>
<dbReference type="InterPro" id="IPR017592">
    <property type="entry name" value="Pilus_assmbl_Flp-typ_CpaB"/>
</dbReference>
<dbReference type="OrthoDB" id="163768at2"/>
<gene>
    <name evidence="3" type="primary">cpaB</name>
    <name evidence="3" type="ORF">D3Y57_11335</name>
</gene>
<evidence type="ECO:0000256" key="1">
    <source>
        <dbReference type="SAM" id="Phobius"/>
    </source>
</evidence>
<dbReference type="NCBIfam" id="TIGR03177">
    <property type="entry name" value="pilus_cpaB"/>
    <property type="match status" value="1"/>
</dbReference>
<accession>A0A494TBE8</accession>
<dbReference type="EMBL" id="CP032829">
    <property type="protein sequence ID" value="AYJ86450.1"/>
    <property type="molecule type" value="Genomic_DNA"/>
</dbReference>
<dbReference type="CDD" id="cd11614">
    <property type="entry name" value="SAF_CpaB_FlgA_like"/>
    <property type="match status" value="1"/>
</dbReference>
<keyword evidence="1" id="KW-0472">Membrane</keyword>
<keyword evidence="1" id="KW-1133">Transmembrane helix</keyword>
<evidence type="ECO:0000313" key="3">
    <source>
        <dbReference type="EMBL" id="AYJ86450.1"/>
    </source>
</evidence>
<dbReference type="SMART" id="SM00858">
    <property type="entry name" value="SAF"/>
    <property type="match status" value="1"/>
</dbReference>
<dbReference type="RefSeq" id="WP_121153075.1">
    <property type="nucleotide sequence ID" value="NZ_CP032829.1"/>
</dbReference>
<dbReference type="Pfam" id="PF16976">
    <property type="entry name" value="RcpC"/>
    <property type="match status" value="1"/>
</dbReference>
<dbReference type="InterPro" id="IPR031571">
    <property type="entry name" value="RcpC_dom"/>
</dbReference>
<keyword evidence="4" id="KW-1185">Reference proteome</keyword>
<name>A0A494TBE8_SPHPE</name>
<evidence type="ECO:0000313" key="4">
    <source>
        <dbReference type="Proteomes" id="UP000276254"/>
    </source>
</evidence>
<keyword evidence="1" id="KW-0812">Transmembrane</keyword>
<dbReference type="KEGG" id="spha:D3Y57_11335"/>
<organism evidence="3 4">
    <name type="scientific">Sphingomonas paeninsulae</name>
    <dbReference type="NCBI Taxonomy" id="2319844"/>
    <lineage>
        <taxon>Bacteria</taxon>
        <taxon>Pseudomonadati</taxon>
        <taxon>Pseudomonadota</taxon>
        <taxon>Alphaproteobacteria</taxon>
        <taxon>Sphingomonadales</taxon>
        <taxon>Sphingomonadaceae</taxon>
        <taxon>Sphingomonas</taxon>
    </lineage>
</organism>